<dbReference type="InterPro" id="IPR004875">
    <property type="entry name" value="DDE_SF_endonuclease_dom"/>
</dbReference>
<name>A0A1X7UB27_AMPQE</name>
<evidence type="ECO:0000259" key="2">
    <source>
        <dbReference type="Pfam" id="PF03184"/>
    </source>
</evidence>
<sequence length="157" mass="17209">MCILPGGTTSYLQPADVSWNKPFKSAYRQLYNQWMVSGEHSFTPAGNMRAPDKLTCLKWVVQSWESVTTDVIVKSFKACGISVAIDGSEDNEIHCLKSDGVAADAAEDIRRLTAEMLASQPDDDPFADIETSNDENELETNEIVVEDSDGEITGNNS</sequence>
<feature type="compositionally biased region" description="Acidic residues" evidence="1">
    <location>
        <begin position="121"/>
        <end position="150"/>
    </location>
</feature>
<dbReference type="GO" id="GO:0003676">
    <property type="term" value="F:nucleic acid binding"/>
    <property type="evidence" value="ECO:0007669"/>
    <property type="project" value="InterPro"/>
</dbReference>
<accession>A0A1X7UB27</accession>
<dbReference type="AlphaFoldDB" id="A0A1X7UB27"/>
<proteinExistence type="predicted"/>
<dbReference type="InParanoid" id="A0A1X7UB27"/>
<protein>
    <recommendedName>
        <fullName evidence="2">DDE-1 domain-containing protein</fullName>
    </recommendedName>
</protein>
<reference evidence="3" key="1">
    <citation type="submission" date="2017-05" db="UniProtKB">
        <authorList>
            <consortium name="EnsemblMetazoa"/>
        </authorList>
    </citation>
    <scope>IDENTIFICATION</scope>
</reference>
<dbReference type="EnsemblMetazoa" id="Aqu2.1.24868_001">
    <property type="protein sequence ID" value="Aqu2.1.24868_001"/>
    <property type="gene ID" value="Aqu2.1.24868"/>
</dbReference>
<evidence type="ECO:0000313" key="3">
    <source>
        <dbReference type="EnsemblMetazoa" id="Aqu2.1.24868_001"/>
    </source>
</evidence>
<dbReference type="eggNOG" id="KOG3105">
    <property type="taxonomic scope" value="Eukaryota"/>
</dbReference>
<dbReference type="Pfam" id="PF03184">
    <property type="entry name" value="DDE_1"/>
    <property type="match status" value="1"/>
</dbReference>
<feature type="domain" description="DDE-1" evidence="2">
    <location>
        <begin position="2"/>
        <end position="76"/>
    </location>
</feature>
<dbReference type="STRING" id="400682.A0A1X7UB27"/>
<organism evidence="3">
    <name type="scientific">Amphimedon queenslandica</name>
    <name type="common">Sponge</name>
    <dbReference type="NCBI Taxonomy" id="400682"/>
    <lineage>
        <taxon>Eukaryota</taxon>
        <taxon>Metazoa</taxon>
        <taxon>Porifera</taxon>
        <taxon>Demospongiae</taxon>
        <taxon>Heteroscleromorpha</taxon>
        <taxon>Haplosclerida</taxon>
        <taxon>Niphatidae</taxon>
        <taxon>Amphimedon</taxon>
    </lineage>
</organism>
<dbReference type="OMA" id="TWIVDAW"/>
<evidence type="ECO:0000256" key="1">
    <source>
        <dbReference type="SAM" id="MobiDB-lite"/>
    </source>
</evidence>
<feature type="region of interest" description="Disordered" evidence="1">
    <location>
        <begin position="120"/>
        <end position="157"/>
    </location>
</feature>